<dbReference type="InterPro" id="IPR011050">
    <property type="entry name" value="Pectin_lyase_fold/virulence"/>
</dbReference>
<comment type="caution">
    <text evidence="3">The sequence shown here is derived from an EMBL/GenBank/DDBJ whole genome shotgun (WGS) entry which is preliminary data.</text>
</comment>
<keyword evidence="4" id="KW-1185">Reference proteome</keyword>
<name>A0AAE0CEE6_9CHLO</name>
<dbReference type="EMBL" id="LGRX02025327">
    <property type="protein sequence ID" value="KAK3252605.1"/>
    <property type="molecule type" value="Genomic_DNA"/>
</dbReference>
<dbReference type="AlphaFoldDB" id="A0AAE0CEE6"/>
<dbReference type="SUPFAM" id="SSF51126">
    <property type="entry name" value="Pectin lyase-like"/>
    <property type="match status" value="1"/>
</dbReference>
<feature type="region of interest" description="Disordered" evidence="1">
    <location>
        <begin position="264"/>
        <end position="285"/>
    </location>
</feature>
<dbReference type="Proteomes" id="UP001190700">
    <property type="component" value="Unassembled WGS sequence"/>
</dbReference>
<gene>
    <name evidence="3" type="ORF">CYMTET_38104</name>
</gene>
<evidence type="ECO:0008006" key="5">
    <source>
        <dbReference type="Google" id="ProtNLM"/>
    </source>
</evidence>
<keyword evidence="2" id="KW-0732">Signal</keyword>
<organism evidence="3 4">
    <name type="scientific">Cymbomonas tetramitiformis</name>
    <dbReference type="NCBI Taxonomy" id="36881"/>
    <lineage>
        <taxon>Eukaryota</taxon>
        <taxon>Viridiplantae</taxon>
        <taxon>Chlorophyta</taxon>
        <taxon>Pyramimonadophyceae</taxon>
        <taxon>Pyramimonadales</taxon>
        <taxon>Pyramimonadaceae</taxon>
        <taxon>Cymbomonas</taxon>
    </lineage>
</organism>
<feature type="signal peptide" evidence="2">
    <location>
        <begin position="1"/>
        <end position="17"/>
    </location>
</feature>
<evidence type="ECO:0000313" key="4">
    <source>
        <dbReference type="Proteomes" id="UP001190700"/>
    </source>
</evidence>
<evidence type="ECO:0000256" key="1">
    <source>
        <dbReference type="SAM" id="MobiDB-lite"/>
    </source>
</evidence>
<accession>A0AAE0CEE6</accession>
<evidence type="ECO:0000313" key="3">
    <source>
        <dbReference type="EMBL" id="KAK3252605.1"/>
    </source>
</evidence>
<proteinExistence type="predicted"/>
<reference evidence="3 4" key="1">
    <citation type="journal article" date="2015" name="Genome Biol. Evol.">
        <title>Comparative Genomics of a Bacterivorous Green Alga Reveals Evolutionary Causalities and Consequences of Phago-Mixotrophic Mode of Nutrition.</title>
        <authorList>
            <person name="Burns J.A."/>
            <person name="Paasch A."/>
            <person name="Narechania A."/>
            <person name="Kim E."/>
        </authorList>
    </citation>
    <scope>NUCLEOTIDE SEQUENCE [LARGE SCALE GENOMIC DNA]</scope>
    <source>
        <strain evidence="3 4">PLY_AMNH</strain>
    </source>
</reference>
<evidence type="ECO:0000256" key="2">
    <source>
        <dbReference type="SAM" id="SignalP"/>
    </source>
</evidence>
<sequence>MLGLIVLLISTLPLKVAWLENADKAAVPHISDNQKEFQGTTVEASKLIDQAQPTGSIAGSGTLDGEREWTSAEGVLATDRGLTPPQFPTSRRQLLQESETCPWLTPTAEDDVLKCADGTFCNRLYSIGGWGCCDGHGGRIKCPQNVPIMSAALDCASGTQECCCSTVEGCANYGGERPCFPHCVDQTRQVSENCQDTEEWADSEGFSCRDYYVQELCTIQGDYGNSSESLLKWSNASFSDYQMDDMSALEACCACGGGVLDSSPPPSPPPPFPPRPLNPLSPPPLPLAPPVYTEGSTVTVNDSIYGYPHLENAVQNPSVETILLVHDVALDGTLPSVGRTLEVGGDCGAVHCELSGRQRHRIFVVGRGGALSLRRLALRWGYAQDPANGGAAYVGAGGRLRAEHCIFESNQAGTGVALYGEGASIVLSSCAVVGNIGGDAVIYVRNHTELVLTNRTDVSNNYIELGGAVGAYESSTVLLNASMLRQIYAIKNTAGMYLSESVAVLVESAIEENSGSQGTGVYAHSHVELVLSEGSSISYNLGRYRAGGIMTSDNCVDCKIRIMEASNLSYNYAAFEAVGGASDKPLPGQAAARAVMLTAGLGSSRWGQ</sequence>
<protein>
    <recommendedName>
        <fullName evidence="5">Right handed beta helix domain-containing protein</fullName>
    </recommendedName>
</protein>
<feature type="chain" id="PRO_5041992047" description="Right handed beta helix domain-containing protein" evidence="2">
    <location>
        <begin position="18"/>
        <end position="608"/>
    </location>
</feature>